<dbReference type="EMBL" id="JAULSV010000006">
    <property type="protein sequence ID" value="KAK0641695.1"/>
    <property type="molecule type" value="Genomic_DNA"/>
</dbReference>
<feature type="transmembrane region" description="Helical" evidence="2">
    <location>
        <begin position="91"/>
        <end position="114"/>
    </location>
</feature>
<feature type="region of interest" description="Disordered" evidence="1">
    <location>
        <begin position="33"/>
        <end position="52"/>
    </location>
</feature>
<evidence type="ECO:0000256" key="1">
    <source>
        <dbReference type="SAM" id="MobiDB-lite"/>
    </source>
</evidence>
<keyword evidence="4" id="KW-1185">Reference proteome</keyword>
<evidence type="ECO:0000313" key="3">
    <source>
        <dbReference type="EMBL" id="KAK0641695.1"/>
    </source>
</evidence>
<organism evidence="3 4">
    <name type="scientific">Cercophora newfieldiana</name>
    <dbReference type="NCBI Taxonomy" id="92897"/>
    <lineage>
        <taxon>Eukaryota</taxon>
        <taxon>Fungi</taxon>
        <taxon>Dikarya</taxon>
        <taxon>Ascomycota</taxon>
        <taxon>Pezizomycotina</taxon>
        <taxon>Sordariomycetes</taxon>
        <taxon>Sordariomycetidae</taxon>
        <taxon>Sordariales</taxon>
        <taxon>Lasiosphaeriaceae</taxon>
        <taxon>Cercophora</taxon>
    </lineage>
</organism>
<gene>
    <name evidence="3" type="ORF">B0T16DRAFT_393937</name>
</gene>
<protein>
    <submittedName>
        <fullName evidence="3">Uncharacterized protein</fullName>
    </submittedName>
</protein>
<feature type="transmembrane region" description="Helical" evidence="2">
    <location>
        <begin position="58"/>
        <end position="79"/>
    </location>
</feature>
<accession>A0AA39XXP9</accession>
<comment type="caution">
    <text evidence="3">The sequence shown here is derived from an EMBL/GenBank/DDBJ whole genome shotgun (WGS) entry which is preliminary data.</text>
</comment>
<name>A0AA39XXP9_9PEZI</name>
<evidence type="ECO:0000256" key="2">
    <source>
        <dbReference type="SAM" id="Phobius"/>
    </source>
</evidence>
<reference evidence="3" key="1">
    <citation type="submission" date="2023-06" db="EMBL/GenBank/DDBJ databases">
        <title>Genome-scale phylogeny and comparative genomics of the fungal order Sordariales.</title>
        <authorList>
            <consortium name="Lawrence Berkeley National Laboratory"/>
            <person name="Hensen N."/>
            <person name="Bonometti L."/>
            <person name="Westerberg I."/>
            <person name="Brannstrom I.O."/>
            <person name="Guillou S."/>
            <person name="Cros-Aarteil S."/>
            <person name="Calhoun S."/>
            <person name="Haridas S."/>
            <person name="Kuo A."/>
            <person name="Mondo S."/>
            <person name="Pangilinan J."/>
            <person name="Riley R."/>
            <person name="Labutti K."/>
            <person name="Andreopoulos B."/>
            <person name="Lipzen A."/>
            <person name="Chen C."/>
            <person name="Yanf M."/>
            <person name="Daum C."/>
            <person name="Ng V."/>
            <person name="Clum A."/>
            <person name="Steindorff A."/>
            <person name="Ohm R."/>
            <person name="Martin F."/>
            <person name="Silar P."/>
            <person name="Natvig D."/>
            <person name="Lalanne C."/>
            <person name="Gautier V."/>
            <person name="Ament-Velasquez S.L."/>
            <person name="Kruys A."/>
            <person name="Hutchinson M.I."/>
            <person name="Powell A.J."/>
            <person name="Barry K."/>
            <person name="Miller A.N."/>
            <person name="Grigoriev I.V."/>
            <person name="Debuchy R."/>
            <person name="Gladieux P."/>
            <person name="Thoren M.H."/>
            <person name="Johannesson H."/>
        </authorList>
    </citation>
    <scope>NUCLEOTIDE SEQUENCE</scope>
    <source>
        <strain evidence="3">SMH2532-1</strain>
    </source>
</reference>
<dbReference type="Proteomes" id="UP001174936">
    <property type="component" value="Unassembled WGS sequence"/>
</dbReference>
<keyword evidence="2" id="KW-1133">Transmembrane helix</keyword>
<keyword evidence="2" id="KW-0472">Membrane</keyword>
<keyword evidence="2" id="KW-0812">Transmembrane</keyword>
<proteinExistence type="predicted"/>
<dbReference type="AlphaFoldDB" id="A0AA39XXP9"/>
<sequence>MDDNVPNETTTTQPADELHLQNLTITLHRLSSTKSTNISTSPTPSPTFNSNQTPRGALLLHTLSSLPILTAFLFASAAAGAPPTYFNPRHFTLFAVLASWLLSRLLGLLITNYISPPPPAATDNCHSPARSTIQRETLSAILSTVKNIILGLAPPVLLAAQTCGVFSGCKPWEPIRLDGRRTGLELNPKETFEWNVTVLYPRLVGAFLALELGRGLRVEVRVREEELSVRGM</sequence>
<evidence type="ECO:0000313" key="4">
    <source>
        <dbReference type="Proteomes" id="UP001174936"/>
    </source>
</evidence>